<accession>A0A3B0Y6F2</accession>
<feature type="non-terminal residue" evidence="1">
    <location>
        <position position="1"/>
    </location>
</feature>
<name>A0A3B0Y6F2_9ZZZZ</name>
<dbReference type="EMBL" id="UOFM01000173">
    <property type="protein sequence ID" value="VAW76368.1"/>
    <property type="molecule type" value="Genomic_DNA"/>
</dbReference>
<reference evidence="1" key="1">
    <citation type="submission" date="2018-06" db="EMBL/GenBank/DDBJ databases">
        <authorList>
            <person name="Zhirakovskaya E."/>
        </authorList>
    </citation>
    <scope>NUCLEOTIDE SEQUENCE</scope>
</reference>
<gene>
    <name evidence="1" type="ORF">MNBD_GAMMA14-1276</name>
</gene>
<evidence type="ECO:0000313" key="1">
    <source>
        <dbReference type="EMBL" id="VAW76368.1"/>
    </source>
</evidence>
<proteinExistence type="predicted"/>
<dbReference type="AlphaFoldDB" id="A0A3B0Y6F2"/>
<sequence length="386" mass="39604">DNPGPGGVPGLAQNIGCALGGNGGLKIPFICFDLAGGANIAGSNVLVGRQTQLDLLSTAGYSKLGLPGDMIPGGTEATPTATSNGDFTDTTLGLAFHSDSAFLRGILEKAGTRGANINGCVIPARSDNDTANNPHNPMYGIARAGAGGSILTLVGSRNSDSGGNSLAPALMVDTEIRPTKVDRPSDVTGMIDTGNLTEILSNQEVTAVMESVARLSDRKLSRVDTLLETLVNTGQDATIKNLVRCGYLKAADIAERFAGQVIDPALDPDIVGPTGIFTAAEFNGDGEFRKTASVMKTVIDGYAGAGTIAMGGYDYHTGDRSTGELRDLRAGRCMGACLEYAARKGVPLMMYVFSDGSLASNGTVDNSVDGRGKGVWTGDNSSTAAS</sequence>
<evidence type="ECO:0008006" key="2">
    <source>
        <dbReference type="Google" id="ProtNLM"/>
    </source>
</evidence>
<protein>
    <recommendedName>
        <fullName evidence="2">General secretion pathway protein GspF</fullName>
    </recommendedName>
</protein>
<feature type="non-terminal residue" evidence="1">
    <location>
        <position position="386"/>
    </location>
</feature>
<organism evidence="1">
    <name type="scientific">hydrothermal vent metagenome</name>
    <dbReference type="NCBI Taxonomy" id="652676"/>
    <lineage>
        <taxon>unclassified sequences</taxon>
        <taxon>metagenomes</taxon>
        <taxon>ecological metagenomes</taxon>
    </lineage>
</organism>